<protein>
    <submittedName>
        <fullName evidence="1">Uncharacterized protein</fullName>
    </submittedName>
</protein>
<gene>
    <name evidence="1" type="ORF">PANT111_120028</name>
</gene>
<comment type="caution">
    <text evidence="1">The sequence shown here is derived from an EMBL/GenBank/DDBJ whole genome shotgun (WGS) entry which is preliminary data.</text>
</comment>
<proteinExistence type="predicted"/>
<evidence type="ECO:0000313" key="2">
    <source>
        <dbReference type="Proteomes" id="UP000433737"/>
    </source>
</evidence>
<dbReference type="EMBL" id="CABWMH010000004">
    <property type="protein sequence ID" value="VXB12010.1"/>
    <property type="molecule type" value="Genomic_DNA"/>
</dbReference>
<reference evidence="1 2" key="1">
    <citation type="submission" date="2019-10" db="EMBL/GenBank/DDBJ databases">
        <authorList>
            <person name="Karimi E."/>
        </authorList>
    </citation>
    <scope>NUCLEOTIDE SEQUENCE [LARGE SCALE GENOMIC DNA]</scope>
    <source>
        <strain evidence="1">Pantoea sp. 111</strain>
    </source>
</reference>
<evidence type="ECO:0000313" key="1">
    <source>
        <dbReference type="EMBL" id="VXB12010.1"/>
    </source>
</evidence>
<name>A0AAX3J2B7_9GAMM</name>
<accession>A0AAX3J2B7</accession>
<dbReference type="Proteomes" id="UP000433737">
    <property type="component" value="Unassembled WGS sequence"/>
</dbReference>
<dbReference type="AlphaFoldDB" id="A0AAX3J2B7"/>
<organism evidence="1 2">
    <name type="scientific">Pantoea brenneri</name>
    <dbReference type="NCBI Taxonomy" id="472694"/>
    <lineage>
        <taxon>Bacteria</taxon>
        <taxon>Pseudomonadati</taxon>
        <taxon>Pseudomonadota</taxon>
        <taxon>Gammaproteobacteria</taxon>
        <taxon>Enterobacterales</taxon>
        <taxon>Erwiniaceae</taxon>
        <taxon>Pantoea</taxon>
    </lineage>
</organism>
<sequence length="57" mass="5989">MLSLRFTEPGVAGCTTEVSVILLQSEIAVKSGRCVLAHIGTLTAMSTVENGKGVPEW</sequence>